<protein>
    <submittedName>
        <fullName evidence="3">Glycosyltransferase family 2 protein</fullName>
    </submittedName>
</protein>
<dbReference type="Pfam" id="PF00535">
    <property type="entry name" value="Glycos_transf_2"/>
    <property type="match status" value="1"/>
</dbReference>
<dbReference type="Proteomes" id="UP001198862">
    <property type="component" value="Unassembled WGS sequence"/>
</dbReference>
<dbReference type="SUPFAM" id="SSF53448">
    <property type="entry name" value="Nucleotide-diphospho-sugar transferases"/>
    <property type="match status" value="1"/>
</dbReference>
<dbReference type="PANTHER" id="PTHR43685">
    <property type="entry name" value="GLYCOSYLTRANSFERASE"/>
    <property type="match status" value="1"/>
</dbReference>
<evidence type="ECO:0000313" key="4">
    <source>
        <dbReference type="Proteomes" id="UP001198862"/>
    </source>
</evidence>
<organism evidence="3 4">
    <name type="scientific">Reyranella aquatilis</name>
    <dbReference type="NCBI Taxonomy" id="2035356"/>
    <lineage>
        <taxon>Bacteria</taxon>
        <taxon>Pseudomonadati</taxon>
        <taxon>Pseudomonadota</taxon>
        <taxon>Alphaproteobacteria</taxon>
        <taxon>Hyphomicrobiales</taxon>
        <taxon>Reyranellaceae</taxon>
        <taxon>Reyranella</taxon>
    </lineage>
</organism>
<comment type="caution">
    <text evidence="3">The sequence shown here is derived from an EMBL/GenBank/DDBJ whole genome shotgun (WGS) entry which is preliminary data.</text>
</comment>
<dbReference type="EMBL" id="JAJISD010000001">
    <property type="protein sequence ID" value="MCC8428463.1"/>
    <property type="molecule type" value="Genomic_DNA"/>
</dbReference>
<dbReference type="PANTHER" id="PTHR43685:SF2">
    <property type="entry name" value="GLYCOSYLTRANSFERASE 2-LIKE DOMAIN-CONTAINING PROTEIN"/>
    <property type="match status" value="1"/>
</dbReference>
<proteinExistence type="predicted"/>
<dbReference type="InterPro" id="IPR001173">
    <property type="entry name" value="Glyco_trans_2-like"/>
</dbReference>
<keyword evidence="4" id="KW-1185">Reference proteome</keyword>
<evidence type="ECO:0000313" key="3">
    <source>
        <dbReference type="EMBL" id="MCC8428463.1"/>
    </source>
</evidence>
<dbReference type="RefSeq" id="WP_230549655.1">
    <property type="nucleotide sequence ID" value="NZ_JAJISD010000001.1"/>
</dbReference>
<feature type="domain" description="Glycosyltransferase 2-like" evidence="2">
    <location>
        <begin position="6"/>
        <end position="124"/>
    </location>
</feature>
<dbReference type="InterPro" id="IPR029044">
    <property type="entry name" value="Nucleotide-diphossugar_trans"/>
</dbReference>
<dbReference type="InterPro" id="IPR050834">
    <property type="entry name" value="Glycosyltransf_2"/>
</dbReference>
<dbReference type="Gene3D" id="3.90.550.10">
    <property type="entry name" value="Spore Coat Polysaccharide Biosynthesis Protein SpsA, Chain A"/>
    <property type="match status" value="1"/>
</dbReference>
<evidence type="ECO:0000256" key="1">
    <source>
        <dbReference type="SAM" id="MobiDB-lite"/>
    </source>
</evidence>
<dbReference type="CDD" id="cd00761">
    <property type="entry name" value="Glyco_tranf_GTA_type"/>
    <property type="match status" value="1"/>
</dbReference>
<feature type="region of interest" description="Disordered" evidence="1">
    <location>
        <begin position="359"/>
        <end position="378"/>
    </location>
</feature>
<evidence type="ECO:0000259" key="2">
    <source>
        <dbReference type="Pfam" id="PF00535"/>
    </source>
</evidence>
<sequence>MGNRVSIVIPTHNRASLLRRALVCVQSQTLRDKEIVVVVDGSTDDTLSMLATSFPEVKVVHHPSSKGPSAARNAGVAVASGEWIFFHDDDDLMHPSHLAELLAATLAAPPQSLVAGRSRDFAVRDDSIVFSPPVWTAAERSDTDTLIQFLEPTALRTITHTTILWPRRLFDTETWDETLSFYEDFDLCGRAILSGLHVIGREVGMYYIRVHGAPRITHAGDDTNQLLWSARYWLKWAAILRDHPEHRACAEALRNGLMDSLIRLSIVAAGRSYMPQLAAAFREWGGERYYVTPPPRSPLKRKLGDAVLNLAGFRALHLMLAGAEKLRRREAPYLDRLEAPANEADRQDAFYIGKYEGEAEDQTAAERSRATIASSASR</sequence>
<name>A0ABS8KS21_9HYPH</name>
<reference evidence="3 4" key="1">
    <citation type="submission" date="2021-11" db="EMBL/GenBank/DDBJ databases">
        <authorList>
            <person name="Lee D.-H."/>
            <person name="Kim S.-B."/>
        </authorList>
    </citation>
    <scope>NUCLEOTIDE SEQUENCE [LARGE SCALE GENOMIC DNA]</scope>
    <source>
        <strain evidence="3 4">KCTC 52223</strain>
    </source>
</reference>
<gene>
    <name evidence="3" type="ORF">LJ725_05770</name>
</gene>
<accession>A0ABS8KS21</accession>